<keyword evidence="1" id="KW-0732">Signal</keyword>
<organism evidence="2 3">
    <name type="scientific">Hypsibius exemplaris</name>
    <name type="common">Freshwater tardigrade</name>
    <dbReference type="NCBI Taxonomy" id="2072580"/>
    <lineage>
        <taxon>Eukaryota</taxon>
        <taxon>Metazoa</taxon>
        <taxon>Ecdysozoa</taxon>
        <taxon>Tardigrada</taxon>
        <taxon>Eutardigrada</taxon>
        <taxon>Parachela</taxon>
        <taxon>Hypsibioidea</taxon>
        <taxon>Hypsibiidae</taxon>
        <taxon>Hypsibius</taxon>
    </lineage>
</organism>
<protein>
    <submittedName>
        <fullName evidence="2">Uncharacterized protein</fullName>
    </submittedName>
</protein>
<sequence>MASSTGFFVLFSCCLGLACAGLVDRAQDLADTTRYPLITGFYRIEMNVVRLDTQGKSHTGLSCDIFDKCDPKIIAFIDTQKPNNDFGGDSVPYANYVTLFDGNNAPNVVEIDKTISRDVCGKGVRKIAMRVRAIDKDGINDDKIDNYKCHITGERNPPAQDERSAEWSMEIPCAGEDRPSSKVYLRYRWYFIPEQQCRPSSNGQGLFSGLFSR</sequence>
<feature type="signal peptide" evidence="1">
    <location>
        <begin position="1"/>
        <end position="20"/>
    </location>
</feature>
<dbReference type="AlphaFoldDB" id="A0A1W0X1A7"/>
<gene>
    <name evidence="2" type="ORF">BV898_04755</name>
</gene>
<proteinExistence type="predicted"/>
<accession>A0A1W0X1A7</accession>
<dbReference type="OrthoDB" id="10023362at2759"/>
<name>A0A1W0X1A7_HYPEX</name>
<dbReference type="EMBL" id="MTYJ01000024">
    <property type="protein sequence ID" value="OQV21269.1"/>
    <property type="molecule type" value="Genomic_DNA"/>
</dbReference>
<evidence type="ECO:0000313" key="2">
    <source>
        <dbReference type="EMBL" id="OQV21269.1"/>
    </source>
</evidence>
<reference evidence="3" key="1">
    <citation type="submission" date="2017-01" db="EMBL/GenBank/DDBJ databases">
        <title>Comparative genomics of anhydrobiosis in the tardigrade Hypsibius dujardini.</title>
        <authorList>
            <person name="Yoshida Y."/>
            <person name="Koutsovoulos G."/>
            <person name="Laetsch D."/>
            <person name="Stevens L."/>
            <person name="Kumar S."/>
            <person name="Horikawa D."/>
            <person name="Ishino K."/>
            <person name="Komine S."/>
            <person name="Tomita M."/>
            <person name="Blaxter M."/>
            <person name="Arakawa K."/>
        </authorList>
    </citation>
    <scope>NUCLEOTIDE SEQUENCE [LARGE SCALE GENOMIC DNA]</scope>
    <source>
        <strain evidence="3">Z151</strain>
    </source>
</reference>
<feature type="chain" id="PRO_5013252462" evidence="1">
    <location>
        <begin position="21"/>
        <end position="213"/>
    </location>
</feature>
<evidence type="ECO:0000313" key="3">
    <source>
        <dbReference type="Proteomes" id="UP000192578"/>
    </source>
</evidence>
<comment type="caution">
    <text evidence="2">The sequence shown here is derived from an EMBL/GenBank/DDBJ whole genome shotgun (WGS) entry which is preliminary data.</text>
</comment>
<evidence type="ECO:0000256" key="1">
    <source>
        <dbReference type="SAM" id="SignalP"/>
    </source>
</evidence>
<keyword evidence="3" id="KW-1185">Reference proteome</keyword>
<dbReference type="Proteomes" id="UP000192578">
    <property type="component" value="Unassembled WGS sequence"/>
</dbReference>